<dbReference type="EMBL" id="QGKW02001940">
    <property type="protein sequence ID" value="KAF2559328.1"/>
    <property type="molecule type" value="Genomic_DNA"/>
</dbReference>
<reference evidence="2" key="1">
    <citation type="submission" date="2019-12" db="EMBL/GenBank/DDBJ databases">
        <title>Genome sequencing and annotation of Brassica cretica.</title>
        <authorList>
            <person name="Studholme D.J."/>
            <person name="Sarris P.F."/>
        </authorList>
    </citation>
    <scope>NUCLEOTIDE SEQUENCE</scope>
    <source>
        <strain evidence="2">PFS-001/15</strain>
        <tissue evidence="2">Leaf</tissue>
    </source>
</reference>
<keyword evidence="1" id="KW-0472">Membrane</keyword>
<keyword evidence="1" id="KW-0812">Transmembrane</keyword>
<protein>
    <submittedName>
        <fullName evidence="2">Uncharacterized protein</fullName>
    </submittedName>
</protein>
<evidence type="ECO:0000256" key="1">
    <source>
        <dbReference type="SAM" id="Phobius"/>
    </source>
</evidence>
<evidence type="ECO:0000313" key="3">
    <source>
        <dbReference type="Proteomes" id="UP000712281"/>
    </source>
</evidence>
<comment type="caution">
    <text evidence="2">The sequence shown here is derived from an EMBL/GenBank/DDBJ whole genome shotgun (WGS) entry which is preliminary data.</text>
</comment>
<proteinExistence type="predicted"/>
<dbReference type="AlphaFoldDB" id="A0A8S9HX52"/>
<organism evidence="2 3">
    <name type="scientific">Brassica cretica</name>
    <name type="common">Mustard</name>
    <dbReference type="NCBI Taxonomy" id="69181"/>
    <lineage>
        <taxon>Eukaryota</taxon>
        <taxon>Viridiplantae</taxon>
        <taxon>Streptophyta</taxon>
        <taxon>Embryophyta</taxon>
        <taxon>Tracheophyta</taxon>
        <taxon>Spermatophyta</taxon>
        <taxon>Magnoliopsida</taxon>
        <taxon>eudicotyledons</taxon>
        <taxon>Gunneridae</taxon>
        <taxon>Pentapetalae</taxon>
        <taxon>rosids</taxon>
        <taxon>malvids</taxon>
        <taxon>Brassicales</taxon>
        <taxon>Brassicaceae</taxon>
        <taxon>Brassiceae</taxon>
        <taxon>Brassica</taxon>
    </lineage>
</organism>
<accession>A0A8S9HX52</accession>
<gene>
    <name evidence="2" type="ORF">F2Q68_00015708</name>
</gene>
<dbReference type="Proteomes" id="UP000712281">
    <property type="component" value="Unassembled WGS sequence"/>
</dbReference>
<sequence>MSWLEEKHEQSPLWCYVPWYYICTGGIHQLRLPVPHLHRSLSVRARLRLCLLFLRLRMCLPLRISLLHIILCSHLQFMMLLLLMSLLPDIHPALMVPSDAPYAQYCKNLLRQPDRKDRPPNTYWFKTDNVLERSVSDTIKGLIHRTTFGQVFCEKMALVYWRQQAVKKALNDKAKLRLKNIISYWNEKWLEIGNDAKPIYISDNVWRSPDDGPDDD</sequence>
<keyword evidence="1" id="KW-1133">Transmembrane helix</keyword>
<feature type="transmembrane region" description="Helical" evidence="1">
    <location>
        <begin position="64"/>
        <end position="87"/>
    </location>
</feature>
<name>A0A8S9HX52_BRACR</name>
<evidence type="ECO:0000313" key="2">
    <source>
        <dbReference type="EMBL" id="KAF2559328.1"/>
    </source>
</evidence>